<accession>A0A448YTM1</accession>
<sequence>MVNPDYIPFDHTYIVYDPSRPETLVLALSSIFPILILVFLFSWFLVTREIECCIIAGGQVINDFISTILKDCIQFERPVNGQIFKKEGRLVYGMPSSHSQFVAFFSVYILLKMRYQWPYPIDPYISLFCEGLLVIAVGLITYS</sequence>
<dbReference type="EC" id="3.6.1.43" evidence="2"/>
<dbReference type="AlphaFoldDB" id="A0A448YTM1"/>
<protein>
    <recommendedName>
        <fullName evidence="2">Dolichyldiphosphatase</fullName>
        <ecNumber evidence="2">3.6.1.43</ecNumber>
    </recommendedName>
</protein>
<dbReference type="PANTHER" id="PTHR11247:SF1">
    <property type="entry name" value="DOLICHYLDIPHOSPHATASE 1"/>
    <property type="match status" value="1"/>
</dbReference>
<dbReference type="SUPFAM" id="SSF48317">
    <property type="entry name" value="Acid phosphatase/Vanadium-dependent haloperoxidase"/>
    <property type="match status" value="1"/>
</dbReference>
<keyword evidence="4" id="KW-1185">Reference proteome</keyword>
<evidence type="ECO:0000256" key="2">
    <source>
        <dbReference type="RuleBase" id="RU367078"/>
    </source>
</evidence>
<dbReference type="Proteomes" id="UP000290900">
    <property type="component" value="Unassembled WGS sequence"/>
</dbReference>
<comment type="function">
    <text evidence="2">Required for efficient N-glycosylation. Necessary for maintaining optimal levels of dolichol-linked oligosaccharides. Hydrolyzes dolichyl pyrophosphate at a very high rate and dolichyl monophosphate at a much lower rate. Does not act on phosphatidate.</text>
</comment>
<dbReference type="GO" id="GO:0008610">
    <property type="term" value="P:lipid biosynthetic process"/>
    <property type="evidence" value="ECO:0007669"/>
    <property type="project" value="TreeGrafter"/>
</dbReference>
<evidence type="ECO:0000256" key="1">
    <source>
        <dbReference type="ARBA" id="ARBA00022801"/>
    </source>
</evidence>
<feature type="transmembrane region" description="Helical" evidence="2">
    <location>
        <begin position="24"/>
        <end position="46"/>
    </location>
</feature>
<dbReference type="EMBL" id="CAACVR010000075">
    <property type="protein sequence ID" value="VEU24238.1"/>
    <property type="molecule type" value="Genomic_DNA"/>
</dbReference>
<keyword evidence="1 2" id="KW-0378">Hydrolase</keyword>
<dbReference type="UniPathway" id="UPA00378"/>
<keyword evidence="2" id="KW-0472">Membrane</keyword>
<keyword evidence="2" id="KW-1133">Transmembrane helix</keyword>
<feature type="transmembrane region" description="Helical" evidence="2">
    <location>
        <begin position="90"/>
        <end position="111"/>
    </location>
</feature>
<feature type="non-terminal residue" evidence="3">
    <location>
        <position position="143"/>
    </location>
</feature>
<name>A0A448YTM1_BRENA</name>
<feature type="transmembrane region" description="Helical" evidence="2">
    <location>
        <begin position="123"/>
        <end position="142"/>
    </location>
</feature>
<proteinExistence type="inferred from homology"/>
<dbReference type="STRING" id="13370.A0A448YTM1"/>
<gene>
    <name evidence="3" type="ORF">BRENAR_LOCUS4966</name>
</gene>
<comment type="pathway">
    <text evidence="2">Protein modification; protein glycosylation.</text>
</comment>
<dbReference type="PANTHER" id="PTHR11247">
    <property type="entry name" value="PALMITOYL-PROTEIN THIOESTERASE/DOLICHYLDIPHOSPHATASE 1"/>
    <property type="match status" value="1"/>
</dbReference>
<keyword evidence="2" id="KW-0812">Transmembrane</keyword>
<dbReference type="InParanoid" id="A0A448YTM1"/>
<comment type="catalytic activity">
    <reaction evidence="2">
        <text>a di-trans,poly-cis-dolichyl diphosphate + H2O = a di-trans,poly-cis-dolichyl phosphate + phosphate + H(+)</text>
        <dbReference type="Rhea" id="RHEA:14385"/>
        <dbReference type="Rhea" id="RHEA-COMP:19498"/>
        <dbReference type="Rhea" id="RHEA-COMP:19506"/>
        <dbReference type="ChEBI" id="CHEBI:15377"/>
        <dbReference type="ChEBI" id="CHEBI:15378"/>
        <dbReference type="ChEBI" id="CHEBI:43474"/>
        <dbReference type="ChEBI" id="CHEBI:57497"/>
        <dbReference type="ChEBI" id="CHEBI:57683"/>
        <dbReference type="EC" id="3.6.1.43"/>
    </reaction>
</comment>
<dbReference type="GO" id="GO:0005789">
    <property type="term" value="C:endoplasmic reticulum membrane"/>
    <property type="evidence" value="ECO:0007669"/>
    <property type="project" value="UniProtKB-SubCell"/>
</dbReference>
<comment type="subcellular location">
    <subcellularLocation>
        <location evidence="2">Endoplasmic reticulum membrane</location>
        <topology evidence="2">Multi-pass membrane protein</topology>
    </subcellularLocation>
</comment>
<dbReference type="GO" id="GO:0047874">
    <property type="term" value="F:dolichyldiphosphatase activity"/>
    <property type="evidence" value="ECO:0007669"/>
    <property type="project" value="UniProtKB-UniRule"/>
</dbReference>
<evidence type="ECO:0000313" key="3">
    <source>
        <dbReference type="EMBL" id="VEU24238.1"/>
    </source>
</evidence>
<reference evidence="3 4" key="1">
    <citation type="submission" date="2018-12" db="EMBL/GenBank/DDBJ databases">
        <authorList>
            <person name="Tiukova I."/>
            <person name="Dainat J."/>
        </authorList>
    </citation>
    <scope>NUCLEOTIDE SEQUENCE [LARGE SCALE GENOMIC DNA]</scope>
</reference>
<dbReference type="GO" id="GO:0006487">
    <property type="term" value="P:protein N-linked glycosylation"/>
    <property type="evidence" value="ECO:0007669"/>
    <property type="project" value="UniProtKB-UniRule"/>
</dbReference>
<keyword evidence="2" id="KW-0256">Endoplasmic reticulum</keyword>
<dbReference type="InterPro" id="IPR036938">
    <property type="entry name" value="PAP2/HPO_sf"/>
</dbReference>
<organism evidence="3 4">
    <name type="scientific">Brettanomyces naardenensis</name>
    <name type="common">Yeast</name>
    <dbReference type="NCBI Taxonomy" id="13370"/>
    <lineage>
        <taxon>Eukaryota</taxon>
        <taxon>Fungi</taxon>
        <taxon>Dikarya</taxon>
        <taxon>Ascomycota</taxon>
        <taxon>Saccharomycotina</taxon>
        <taxon>Pichiomycetes</taxon>
        <taxon>Pichiales</taxon>
        <taxon>Pichiaceae</taxon>
        <taxon>Brettanomyces</taxon>
    </lineage>
</organism>
<dbReference type="OrthoDB" id="302705at2759"/>
<evidence type="ECO:0000313" key="4">
    <source>
        <dbReference type="Proteomes" id="UP000290900"/>
    </source>
</evidence>
<comment type="similarity">
    <text evidence="2">Belongs to the dolichyldiphosphatase family.</text>
</comment>